<evidence type="ECO:0000313" key="4">
    <source>
        <dbReference type="EMBL" id="TGZ80976.1"/>
    </source>
</evidence>
<evidence type="ECO:0000313" key="5">
    <source>
        <dbReference type="Proteomes" id="UP000298138"/>
    </source>
</evidence>
<dbReference type="OrthoDB" id="3937590at2759"/>
<accession>A0A4S2MWQ1</accession>
<organism evidence="4 5">
    <name type="scientific">Ascodesmis nigricans</name>
    <dbReference type="NCBI Taxonomy" id="341454"/>
    <lineage>
        <taxon>Eukaryota</taxon>
        <taxon>Fungi</taxon>
        <taxon>Dikarya</taxon>
        <taxon>Ascomycota</taxon>
        <taxon>Pezizomycotina</taxon>
        <taxon>Pezizomycetes</taxon>
        <taxon>Pezizales</taxon>
        <taxon>Ascodesmidaceae</taxon>
        <taxon>Ascodesmis</taxon>
    </lineage>
</organism>
<protein>
    <recommendedName>
        <fullName evidence="3">DUF6987 domain-containing protein</fullName>
    </recommendedName>
</protein>
<dbReference type="PANTHER" id="PTHR39461:SF1">
    <property type="entry name" value="LEA DOMAIN PROTEIN (AFU_ORTHOLOGUE AFUA_8G04920)"/>
    <property type="match status" value="1"/>
</dbReference>
<dbReference type="STRING" id="341454.A0A4S2MWQ1"/>
<dbReference type="EMBL" id="ML220121">
    <property type="protein sequence ID" value="TGZ80976.1"/>
    <property type="molecule type" value="Genomic_DNA"/>
</dbReference>
<dbReference type="InterPro" id="IPR054256">
    <property type="entry name" value="DUF6987"/>
</dbReference>
<evidence type="ECO:0000256" key="1">
    <source>
        <dbReference type="SAM" id="MobiDB-lite"/>
    </source>
</evidence>
<feature type="compositionally biased region" description="Basic and acidic residues" evidence="1">
    <location>
        <begin position="60"/>
        <end position="71"/>
    </location>
</feature>
<dbReference type="Pfam" id="PF22485">
    <property type="entry name" value="DUF6987"/>
    <property type="match status" value="1"/>
</dbReference>
<name>A0A4S2MWQ1_9PEZI</name>
<gene>
    <name evidence="4" type="ORF">EX30DRAFT_306805</name>
</gene>
<dbReference type="PANTHER" id="PTHR39461">
    <property type="entry name" value="LEA DOMAIN PROTEIN (AFU_ORTHOLOGUE AFUA_8G04920)"/>
    <property type="match status" value="1"/>
</dbReference>
<feature type="transmembrane region" description="Helical" evidence="2">
    <location>
        <begin position="116"/>
        <end position="138"/>
    </location>
</feature>
<reference evidence="4 5" key="1">
    <citation type="submission" date="2019-04" db="EMBL/GenBank/DDBJ databases">
        <title>Comparative genomics and transcriptomics to analyze fruiting body development in filamentous ascomycetes.</title>
        <authorList>
            <consortium name="DOE Joint Genome Institute"/>
            <person name="Lutkenhaus R."/>
            <person name="Traeger S."/>
            <person name="Breuer J."/>
            <person name="Kuo A."/>
            <person name="Lipzen A."/>
            <person name="Pangilinan J."/>
            <person name="Dilworth D."/>
            <person name="Sandor L."/>
            <person name="Poggeler S."/>
            <person name="Barry K."/>
            <person name="Grigoriev I.V."/>
            <person name="Nowrousian M."/>
        </authorList>
    </citation>
    <scope>NUCLEOTIDE SEQUENCE [LARGE SCALE GENOMIC DNA]</scope>
    <source>
        <strain evidence="4 5">CBS 389.68</strain>
    </source>
</reference>
<keyword evidence="2" id="KW-1133">Transmembrane helix</keyword>
<dbReference type="AlphaFoldDB" id="A0A4S2MWQ1"/>
<dbReference type="InParanoid" id="A0A4S2MWQ1"/>
<keyword evidence="2" id="KW-0812">Transmembrane</keyword>
<dbReference type="Proteomes" id="UP000298138">
    <property type="component" value="Unassembled WGS sequence"/>
</dbReference>
<keyword evidence="5" id="KW-1185">Reference proteome</keyword>
<keyword evidence="2" id="KW-0472">Membrane</keyword>
<feature type="region of interest" description="Disordered" evidence="1">
    <location>
        <begin position="48"/>
        <end position="71"/>
    </location>
</feature>
<sequence length="139" mass="15137">MKKHLDKAKHDKESDNLDEKALVQALKPLIEEATNILRETHGAIKALDPDGTIANNASRKAQDHNATKEEQHLAESLAKLTGEVTKAVEEARDFIKDMPNLKKDLGPLLEAMTQPLFQIVSGVGLLLNGVLSLLGNIVS</sequence>
<evidence type="ECO:0000256" key="2">
    <source>
        <dbReference type="SAM" id="Phobius"/>
    </source>
</evidence>
<evidence type="ECO:0000259" key="3">
    <source>
        <dbReference type="Pfam" id="PF22485"/>
    </source>
</evidence>
<feature type="domain" description="DUF6987" evidence="3">
    <location>
        <begin position="2"/>
        <end position="138"/>
    </location>
</feature>
<proteinExistence type="predicted"/>